<dbReference type="RefSeq" id="WP_189005379.1">
    <property type="nucleotide sequence ID" value="NZ_BMOD01000019.1"/>
</dbReference>
<keyword evidence="2" id="KW-0012">Acyltransferase</keyword>
<dbReference type="Proteomes" id="UP000632222">
    <property type="component" value="Unassembled WGS sequence"/>
</dbReference>
<dbReference type="Gene3D" id="3.40.630.30">
    <property type="match status" value="1"/>
</dbReference>
<dbReference type="Pfam" id="PF00583">
    <property type="entry name" value="Acetyltransf_1"/>
    <property type="match status" value="1"/>
</dbReference>
<dbReference type="InterPro" id="IPR000182">
    <property type="entry name" value="GNAT_dom"/>
</dbReference>
<dbReference type="PANTHER" id="PTHR43877">
    <property type="entry name" value="AMINOALKYLPHOSPHONATE N-ACETYLTRANSFERASE-RELATED-RELATED"/>
    <property type="match status" value="1"/>
</dbReference>
<gene>
    <name evidence="4" type="ORF">GCM10008938_37900</name>
</gene>
<evidence type="ECO:0000313" key="4">
    <source>
        <dbReference type="EMBL" id="GGJ48314.1"/>
    </source>
</evidence>
<evidence type="ECO:0000313" key="5">
    <source>
        <dbReference type="Proteomes" id="UP000632222"/>
    </source>
</evidence>
<evidence type="ECO:0000259" key="3">
    <source>
        <dbReference type="PROSITE" id="PS51186"/>
    </source>
</evidence>
<accession>A0ABQ2D7D4</accession>
<dbReference type="EMBL" id="BMOD01000019">
    <property type="protein sequence ID" value="GGJ48314.1"/>
    <property type="molecule type" value="Genomic_DNA"/>
</dbReference>
<evidence type="ECO:0000256" key="2">
    <source>
        <dbReference type="ARBA" id="ARBA00023315"/>
    </source>
</evidence>
<feature type="domain" description="N-acetyltransferase" evidence="3">
    <location>
        <begin position="148"/>
        <end position="314"/>
    </location>
</feature>
<comment type="caution">
    <text evidence="4">The sequence shown here is derived from an EMBL/GenBank/DDBJ whole genome shotgun (WGS) entry which is preliminary data.</text>
</comment>
<dbReference type="InterPro" id="IPR050832">
    <property type="entry name" value="Bact_Acetyltransf"/>
</dbReference>
<keyword evidence="5" id="KW-1185">Reference proteome</keyword>
<evidence type="ECO:0000256" key="1">
    <source>
        <dbReference type="ARBA" id="ARBA00022679"/>
    </source>
</evidence>
<proteinExistence type="predicted"/>
<name>A0ABQ2D7D4_9DEIO</name>
<protein>
    <recommendedName>
        <fullName evidence="3">N-acetyltransferase domain-containing protein</fullName>
    </recommendedName>
</protein>
<keyword evidence="1" id="KW-0808">Transferase</keyword>
<reference evidence="5" key="1">
    <citation type="journal article" date="2019" name="Int. J. Syst. Evol. Microbiol.">
        <title>The Global Catalogue of Microorganisms (GCM) 10K type strain sequencing project: providing services to taxonomists for standard genome sequencing and annotation.</title>
        <authorList>
            <consortium name="The Broad Institute Genomics Platform"/>
            <consortium name="The Broad Institute Genome Sequencing Center for Infectious Disease"/>
            <person name="Wu L."/>
            <person name="Ma J."/>
        </authorList>
    </citation>
    <scope>NUCLEOTIDE SEQUENCE [LARGE SCALE GENOMIC DNA]</scope>
    <source>
        <strain evidence="5">JCM 14370</strain>
    </source>
</reference>
<dbReference type="InterPro" id="IPR016181">
    <property type="entry name" value="Acyl_CoA_acyltransferase"/>
</dbReference>
<organism evidence="4 5">
    <name type="scientific">Deinococcus roseus</name>
    <dbReference type="NCBI Taxonomy" id="392414"/>
    <lineage>
        <taxon>Bacteria</taxon>
        <taxon>Thermotogati</taxon>
        <taxon>Deinococcota</taxon>
        <taxon>Deinococci</taxon>
        <taxon>Deinococcales</taxon>
        <taxon>Deinococcaceae</taxon>
        <taxon>Deinococcus</taxon>
    </lineage>
</organism>
<dbReference type="SUPFAM" id="SSF55729">
    <property type="entry name" value="Acyl-CoA N-acyltransferases (Nat)"/>
    <property type="match status" value="1"/>
</dbReference>
<sequence>MNLSPFTPEWLPAAANLLSDLHQIPAEKLLPELEQLHGKSGLLPAVMASENQKLLGFLLGVPSVGSPQGRSVRVPLLGLAVVSDQPELLGDLYAAAGETWVSKGFFVHQVVVPAHQTEALQTLFALGFGQEQVHAGQDLNPLVGKASARVRRAGPEDLQALSHLIPAIGQHYVQGPVFEPFYPEQTAELLEGYAEVLQDPEWLLWVHEEAGEILAFQLYAPVQSDWNTPEGTFELKTAATLPAARGQGLQRGLFQHAVHHLQDLGGQRVIADWRSTNLHSARAWKRLAFEPDAYRLSRRLPLDLGWARGELSGS</sequence>
<dbReference type="PROSITE" id="PS51186">
    <property type="entry name" value="GNAT"/>
    <property type="match status" value="1"/>
</dbReference>
<dbReference type="CDD" id="cd04301">
    <property type="entry name" value="NAT_SF"/>
    <property type="match status" value="1"/>
</dbReference>